<name>A0A0G4FIX1_VITBC</name>
<dbReference type="SUPFAM" id="SSF57903">
    <property type="entry name" value="FYVE/PHD zinc finger"/>
    <property type="match status" value="1"/>
</dbReference>
<keyword evidence="3" id="KW-1185">Reference proteome</keyword>
<organism evidence="2 3">
    <name type="scientific">Vitrella brassicaformis (strain CCMP3155)</name>
    <dbReference type="NCBI Taxonomy" id="1169540"/>
    <lineage>
        <taxon>Eukaryota</taxon>
        <taxon>Sar</taxon>
        <taxon>Alveolata</taxon>
        <taxon>Colpodellida</taxon>
        <taxon>Vitrellaceae</taxon>
        <taxon>Vitrella</taxon>
    </lineage>
</organism>
<dbReference type="EMBL" id="CDMY01000446">
    <property type="protein sequence ID" value="CEM13242.1"/>
    <property type="molecule type" value="Genomic_DNA"/>
</dbReference>
<proteinExistence type="predicted"/>
<evidence type="ECO:0000313" key="3">
    <source>
        <dbReference type="Proteomes" id="UP000041254"/>
    </source>
</evidence>
<feature type="region of interest" description="Disordered" evidence="1">
    <location>
        <begin position="215"/>
        <end position="243"/>
    </location>
</feature>
<sequence length="264" mass="29749">MELLKSVRSAAEQAASRVSHNLPAFRPLPQDDSSNHASSAIPDNPDECRQCRCTFGVFNPRLACPFCDHFYCGRHYGPGRALIKCIQDRGCKQCADRAAIRASFFSSTLPVLEAGTTCMLHRQRPVAVWISLDTPSAEVRWRTMEMRSMKPVESGAVHLSHISRIDDTYTSPNSMVINSKTGAPLPLEFTSYGDWKDWLEGVRLAVELLVPEQEKQQIEASRQRAREDGLEERQREREERKKKYLATGMGMRFTAEAMAQRGAS</sequence>
<dbReference type="Proteomes" id="UP000041254">
    <property type="component" value="Unassembled WGS sequence"/>
</dbReference>
<dbReference type="InterPro" id="IPR011011">
    <property type="entry name" value="Znf_FYVE_PHD"/>
</dbReference>
<dbReference type="AlphaFoldDB" id="A0A0G4FIX1"/>
<gene>
    <name evidence="2" type="ORF">Vbra_9243</name>
</gene>
<evidence type="ECO:0000256" key="1">
    <source>
        <dbReference type="SAM" id="MobiDB-lite"/>
    </source>
</evidence>
<dbReference type="VEuPathDB" id="CryptoDB:Vbra_9243"/>
<reference evidence="2 3" key="1">
    <citation type="submission" date="2014-11" db="EMBL/GenBank/DDBJ databases">
        <authorList>
            <person name="Zhu J."/>
            <person name="Qi W."/>
            <person name="Song R."/>
        </authorList>
    </citation>
    <scope>NUCLEOTIDE SEQUENCE [LARGE SCALE GENOMIC DNA]</scope>
</reference>
<feature type="compositionally biased region" description="Basic and acidic residues" evidence="1">
    <location>
        <begin position="215"/>
        <end position="241"/>
    </location>
</feature>
<accession>A0A0G4FIX1</accession>
<evidence type="ECO:0008006" key="4">
    <source>
        <dbReference type="Google" id="ProtNLM"/>
    </source>
</evidence>
<protein>
    <recommendedName>
        <fullName evidence="4">FYVE-type domain-containing protein</fullName>
    </recommendedName>
</protein>
<dbReference type="InParanoid" id="A0A0G4FIX1"/>
<evidence type="ECO:0000313" key="2">
    <source>
        <dbReference type="EMBL" id="CEM13242.1"/>
    </source>
</evidence>